<name>A0ABX0LT25_9BURK</name>
<keyword evidence="3" id="KW-1185">Reference proteome</keyword>
<evidence type="ECO:0000259" key="1">
    <source>
        <dbReference type="Pfam" id="PF19922"/>
    </source>
</evidence>
<protein>
    <recommendedName>
        <fullName evidence="1">MoxR-vWA-beta-propeller ternary system domain-containing protein</fullName>
    </recommendedName>
</protein>
<evidence type="ECO:0000313" key="3">
    <source>
        <dbReference type="Proteomes" id="UP000785613"/>
    </source>
</evidence>
<dbReference type="InterPro" id="IPR045547">
    <property type="entry name" value="bpX6"/>
</dbReference>
<organism evidence="2 3">
    <name type="scientific">Massilia rubra</name>
    <dbReference type="NCBI Taxonomy" id="2607910"/>
    <lineage>
        <taxon>Bacteria</taxon>
        <taxon>Pseudomonadati</taxon>
        <taxon>Pseudomonadota</taxon>
        <taxon>Betaproteobacteria</taxon>
        <taxon>Burkholderiales</taxon>
        <taxon>Oxalobacteraceae</taxon>
        <taxon>Telluria group</taxon>
        <taxon>Massilia</taxon>
    </lineage>
</organism>
<sequence length="178" mass="19260">MSIEIRQPLWSGYLEVRALWFDLPLLGEAEARRRVLGHWQAGSQLFLAGGGYLLAWPAPRWRHVEALDALALCRVGEVLSSAPLTAAELKALPAGAYWLVRGGVAQAALPQARVDPAPWLALDAIALRQPLAPPVESTVQVPMALSEVLGEAMPVRSADSIGFARKEIERLERGGEGK</sequence>
<feature type="non-terminal residue" evidence="2">
    <location>
        <position position="178"/>
    </location>
</feature>
<dbReference type="RefSeq" id="WP_223164614.1">
    <property type="nucleotide sequence ID" value="NZ_VUYU01000037.1"/>
</dbReference>
<evidence type="ECO:0000313" key="2">
    <source>
        <dbReference type="EMBL" id="NHZ37964.1"/>
    </source>
</evidence>
<dbReference type="EMBL" id="VUYU01000037">
    <property type="protein sequence ID" value="NHZ37964.1"/>
    <property type="molecule type" value="Genomic_DNA"/>
</dbReference>
<dbReference type="Pfam" id="PF19922">
    <property type="entry name" value="bpX6"/>
    <property type="match status" value="1"/>
</dbReference>
<dbReference type="Proteomes" id="UP000785613">
    <property type="component" value="Unassembled WGS sequence"/>
</dbReference>
<proteinExistence type="predicted"/>
<feature type="domain" description="MoxR-vWA-beta-propeller ternary system" evidence="1">
    <location>
        <begin position="5"/>
        <end position="158"/>
    </location>
</feature>
<accession>A0ABX0LT25</accession>
<comment type="caution">
    <text evidence="2">The sequence shown here is derived from an EMBL/GenBank/DDBJ whole genome shotgun (WGS) entry which is preliminary data.</text>
</comment>
<reference evidence="2 3" key="1">
    <citation type="submission" date="2019-09" db="EMBL/GenBank/DDBJ databases">
        <title>Taxonomy of Antarctic Massilia spp.: description of Massilia rubra sp. nov., Massilia aquatica sp. nov., Massilia mucilaginosa sp. nov., Massilia frigida sp. nov. isolated from streams, lakes and regoliths.</title>
        <authorList>
            <person name="Holochova P."/>
            <person name="Sedlacek I."/>
            <person name="Kralova S."/>
            <person name="Maslanova I."/>
            <person name="Busse H.-J."/>
            <person name="Stankova E."/>
            <person name="Vrbovska V."/>
            <person name="Kovarovic V."/>
            <person name="Bartak M."/>
            <person name="Svec P."/>
            <person name="Pantucek R."/>
        </authorList>
    </citation>
    <scope>NUCLEOTIDE SEQUENCE [LARGE SCALE GENOMIC DNA]</scope>
    <source>
        <strain evidence="2 3">CCM 8692</strain>
    </source>
</reference>
<gene>
    <name evidence="2" type="ORF">F0185_30880</name>
</gene>